<dbReference type="SUPFAM" id="SSF81383">
    <property type="entry name" value="F-box domain"/>
    <property type="match status" value="1"/>
</dbReference>
<evidence type="ECO:0000259" key="1">
    <source>
        <dbReference type="Pfam" id="PF00646"/>
    </source>
</evidence>
<dbReference type="InterPro" id="IPR053772">
    <property type="entry name" value="At1g61320/At1g61330-like"/>
</dbReference>
<dbReference type="InterPro" id="IPR032675">
    <property type="entry name" value="LRR_dom_sf"/>
</dbReference>
<evidence type="ECO:0000313" key="2">
    <source>
        <dbReference type="EMBL" id="KAG5587006.1"/>
    </source>
</evidence>
<dbReference type="InterPro" id="IPR001810">
    <property type="entry name" value="F-box_dom"/>
</dbReference>
<dbReference type="PANTHER" id="PTHR34145">
    <property type="entry name" value="OS02G0105600 PROTEIN"/>
    <property type="match status" value="1"/>
</dbReference>
<sequence>MSDRVGWKLQKLIRINIKKNSRDQPTADILPESAIHKILSYLTFKEAAQMSILSKTWLRASLTHPNLKFTFGSSYENMVKIMERYRDGKIPIDKFEFINIAISQDYLSFLIDKCLGIALQNGVKDVRNLQKIRSLSIKKNIEQLVIFQAPTLQHLSYFSSYSLEELAIVECHNLKTLEVSFIYAGFIERLISRSQFLESLILDRVASRGVNICRSTTESLRASKIQNCPNIGVIDAPNLVSLEYEGYGIPQLKFAKESSKLKNFILDSCLYDLDAEWFCHLGEFLSNSISCSQVSLHIAKFSKINRKHLKQHHRVATPKVDVLDVNIKSTDHSPTFVDALLWSCHPRKLNISSTVKMIRYFIDQLMYIKNSSHSTSHASKPQLSQLKEI</sequence>
<accession>A0A9J5XIP2</accession>
<protein>
    <recommendedName>
        <fullName evidence="1">F-box domain-containing protein</fullName>
    </recommendedName>
</protein>
<gene>
    <name evidence="2" type="ORF">H5410_047440</name>
</gene>
<comment type="caution">
    <text evidence="2">The sequence shown here is derived from an EMBL/GenBank/DDBJ whole genome shotgun (WGS) entry which is preliminary data.</text>
</comment>
<dbReference type="Gene3D" id="3.80.10.10">
    <property type="entry name" value="Ribonuclease Inhibitor"/>
    <property type="match status" value="1"/>
</dbReference>
<evidence type="ECO:0000313" key="3">
    <source>
        <dbReference type="Proteomes" id="UP000824120"/>
    </source>
</evidence>
<dbReference type="EMBL" id="JACXVP010000009">
    <property type="protein sequence ID" value="KAG5587006.1"/>
    <property type="molecule type" value="Genomic_DNA"/>
</dbReference>
<feature type="domain" description="F-box" evidence="1">
    <location>
        <begin position="30"/>
        <end position="66"/>
    </location>
</feature>
<proteinExistence type="predicted"/>
<dbReference type="Proteomes" id="UP000824120">
    <property type="component" value="Chromosome 9"/>
</dbReference>
<dbReference type="OrthoDB" id="1901752at2759"/>
<organism evidence="2 3">
    <name type="scientific">Solanum commersonii</name>
    <name type="common">Commerson's wild potato</name>
    <name type="synonym">Commerson's nightshade</name>
    <dbReference type="NCBI Taxonomy" id="4109"/>
    <lineage>
        <taxon>Eukaryota</taxon>
        <taxon>Viridiplantae</taxon>
        <taxon>Streptophyta</taxon>
        <taxon>Embryophyta</taxon>
        <taxon>Tracheophyta</taxon>
        <taxon>Spermatophyta</taxon>
        <taxon>Magnoliopsida</taxon>
        <taxon>eudicotyledons</taxon>
        <taxon>Gunneridae</taxon>
        <taxon>Pentapetalae</taxon>
        <taxon>asterids</taxon>
        <taxon>lamiids</taxon>
        <taxon>Solanales</taxon>
        <taxon>Solanaceae</taxon>
        <taxon>Solanoideae</taxon>
        <taxon>Solaneae</taxon>
        <taxon>Solanum</taxon>
    </lineage>
</organism>
<dbReference type="AlphaFoldDB" id="A0A9J5XIP2"/>
<dbReference type="SUPFAM" id="SSF52047">
    <property type="entry name" value="RNI-like"/>
    <property type="match status" value="1"/>
</dbReference>
<name>A0A9J5XIP2_SOLCO</name>
<keyword evidence="3" id="KW-1185">Reference proteome</keyword>
<dbReference type="InterPro" id="IPR036047">
    <property type="entry name" value="F-box-like_dom_sf"/>
</dbReference>
<dbReference type="PANTHER" id="PTHR34145:SF68">
    <property type="entry name" value="FBD DOMAIN-CONTAINING PROTEIN"/>
    <property type="match status" value="1"/>
</dbReference>
<dbReference type="Pfam" id="PF00646">
    <property type="entry name" value="F-box"/>
    <property type="match status" value="1"/>
</dbReference>
<reference evidence="2 3" key="1">
    <citation type="submission" date="2020-09" db="EMBL/GenBank/DDBJ databases">
        <title>De no assembly of potato wild relative species, Solanum commersonii.</title>
        <authorList>
            <person name="Cho K."/>
        </authorList>
    </citation>
    <scope>NUCLEOTIDE SEQUENCE [LARGE SCALE GENOMIC DNA]</scope>
    <source>
        <strain evidence="2">LZ3.2</strain>
        <tissue evidence="2">Leaf</tissue>
    </source>
</reference>